<accession>A0A5C6TIB4</accession>
<proteinExistence type="predicted"/>
<name>A0A5C6TIB4_FUSOC</name>
<feature type="non-terminal residue" evidence="2">
    <location>
        <position position="1"/>
    </location>
</feature>
<protein>
    <submittedName>
        <fullName evidence="2">Uncharacterized protein</fullName>
    </submittedName>
</protein>
<dbReference type="AlphaFoldDB" id="A0A5C6TIB4"/>
<reference evidence="2 3" key="1">
    <citation type="submission" date="2019-07" db="EMBL/GenBank/DDBJ databases">
        <title>The First High-Quality Draft Genome Sequence of the Causal Agent of the Current Panama Disease Epidemic.</title>
        <authorList>
            <person name="Warmington R.J."/>
            <person name="Kay W."/>
            <person name="Jeffries A."/>
            <person name="Bebber D."/>
            <person name="Moore K."/>
            <person name="Studholme D.J."/>
        </authorList>
    </citation>
    <scope>NUCLEOTIDE SEQUENCE [LARGE SCALE GENOMIC DNA]</scope>
    <source>
        <strain evidence="2 3">TR4</strain>
    </source>
</reference>
<evidence type="ECO:0000313" key="3">
    <source>
        <dbReference type="Proteomes" id="UP000321331"/>
    </source>
</evidence>
<evidence type="ECO:0000256" key="1">
    <source>
        <dbReference type="SAM" id="MobiDB-lite"/>
    </source>
</evidence>
<evidence type="ECO:0000313" key="2">
    <source>
        <dbReference type="EMBL" id="TXC10597.1"/>
    </source>
</evidence>
<sequence>QSNPGAEEAFGSLLLFIDKVTRQSQFFVVVCPSLRKRTSRPGLAGGGQRPRPMNRAATGNMWVPSTANPSEYPVTRRAKLKNFKGPLVMVSITEEQEDEPGANRSHLLLKKPN</sequence>
<dbReference type="EMBL" id="VMNF01000004">
    <property type="protein sequence ID" value="TXC10597.1"/>
    <property type="molecule type" value="Genomic_DNA"/>
</dbReference>
<gene>
    <name evidence="2" type="ORF">FocTR4_00005638</name>
</gene>
<dbReference type="Proteomes" id="UP000321331">
    <property type="component" value="Unassembled WGS sequence"/>
</dbReference>
<feature type="region of interest" description="Disordered" evidence="1">
    <location>
        <begin position="93"/>
        <end position="113"/>
    </location>
</feature>
<organism evidence="2 3">
    <name type="scientific">Fusarium oxysporum f. sp. cubense</name>
    <dbReference type="NCBI Taxonomy" id="61366"/>
    <lineage>
        <taxon>Eukaryota</taxon>
        <taxon>Fungi</taxon>
        <taxon>Dikarya</taxon>
        <taxon>Ascomycota</taxon>
        <taxon>Pezizomycotina</taxon>
        <taxon>Sordariomycetes</taxon>
        <taxon>Hypocreomycetidae</taxon>
        <taxon>Hypocreales</taxon>
        <taxon>Nectriaceae</taxon>
        <taxon>Fusarium</taxon>
        <taxon>Fusarium oxysporum species complex</taxon>
    </lineage>
</organism>
<comment type="caution">
    <text evidence="2">The sequence shown here is derived from an EMBL/GenBank/DDBJ whole genome shotgun (WGS) entry which is preliminary data.</text>
</comment>
<feature type="region of interest" description="Disordered" evidence="1">
    <location>
        <begin position="38"/>
        <end position="69"/>
    </location>
</feature>